<feature type="non-terminal residue" evidence="1">
    <location>
        <position position="85"/>
    </location>
</feature>
<accession>A0A8J2J6A3</accession>
<gene>
    <name evidence="1" type="ORF">AFUS01_LOCUS2735</name>
</gene>
<reference evidence="1" key="1">
    <citation type="submission" date="2021-06" db="EMBL/GenBank/DDBJ databases">
        <authorList>
            <person name="Hodson N. C."/>
            <person name="Mongue J. A."/>
            <person name="Jaron S. K."/>
        </authorList>
    </citation>
    <scope>NUCLEOTIDE SEQUENCE</scope>
</reference>
<dbReference type="Proteomes" id="UP000708208">
    <property type="component" value="Unassembled WGS sequence"/>
</dbReference>
<evidence type="ECO:0000313" key="1">
    <source>
        <dbReference type="EMBL" id="CAG7680365.1"/>
    </source>
</evidence>
<comment type="caution">
    <text evidence="1">The sequence shown here is derived from an EMBL/GenBank/DDBJ whole genome shotgun (WGS) entry which is preliminary data.</text>
</comment>
<dbReference type="OrthoDB" id="385235at2759"/>
<evidence type="ECO:0000313" key="2">
    <source>
        <dbReference type="Proteomes" id="UP000708208"/>
    </source>
</evidence>
<protein>
    <submittedName>
        <fullName evidence="1">Uncharacterized protein</fullName>
    </submittedName>
</protein>
<name>A0A8J2J6A3_9HEXA</name>
<dbReference type="EMBL" id="CAJVCH010015841">
    <property type="protein sequence ID" value="CAG7680365.1"/>
    <property type="molecule type" value="Genomic_DNA"/>
</dbReference>
<keyword evidence="2" id="KW-1185">Reference proteome</keyword>
<proteinExistence type="predicted"/>
<sequence length="85" mass="9893">MTAEGYRRETYLHSEVAQVLEDVVGNGYFTRRTYSPYFYPIDFLLQLNEFGQPVKISSKTSQEKVEGARIAMIVHRPKDFSSNQR</sequence>
<organism evidence="1 2">
    <name type="scientific">Allacma fusca</name>
    <dbReference type="NCBI Taxonomy" id="39272"/>
    <lineage>
        <taxon>Eukaryota</taxon>
        <taxon>Metazoa</taxon>
        <taxon>Ecdysozoa</taxon>
        <taxon>Arthropoda</taxon>
        <taxon>Hexapoda</taxon>
        <taxon>Collembola</taxon>
        <taxon>Symphypleona</taxon>
        <taxon>Sminthuridae</taxon>
        <taxon>Allacma</taxon>
    </lineage>
</organism>
<dbReference type="AlphaFoldDB" id="A0A8J2J6A3"/>